<dbReference type="SUPFAM" id="SSF53167">
    <property type="entry name" value="Purine and uridine phosphorylases"/>
    <property type="match status" value="1"/>
</dbReference>
<dbReference type="InterPro" id="IPR035994">
    <property type="entry name" value="Nucleoside_phosphorylase_sf"/>
</dbReference>
<evidence type="ECO:0000313" key="3">
    <source>
        <dbReference type="EMBL" id="MBP2321925.1"/>
    </source>
</evidence>
<gene>
    <name evidence="3" type="ORF">JOF56_002310</name>
</gene>
<sequence>MDDPAQYTLGTLPSTDDQLHHHVALTMLGDTATNAASNGCANMVRSFPSINVVVMVGIAAGVPAVNRPERHVRLGDIVVATEGVVDYDHVHALPGGTELRRGFPMPSARLTRCATILKTEELSGAHPWEQWLDVTATRTELTGYARPPDSTDVVHDSSGYRLDHPRRSRSGHRKGWPKVHLGLIGSADRSLRDVLVRDRLASEHRVLAIEMEGAGIGSSGFLNEVQWFMVRGISDYGDAHRNDTWRRYASLAAAAYVRSLLAVLTPMGQGDVVETKSR</sequence>
<dbReference type="PANTHER" id="PTHR47705">
    <property type="entry name" value="AGAP000321-PA"/>
    <property type="match status" value="1"/>
</dbReference>
<dbReference type="PANTHER" id="PTHR47705:SF1">
    <property type="entry name" value="PNP_UDP_1 DOMAIN-CONTAINING PROTEIN"/>
    <property type="match status" value="1"/>
</dbReference>
<protein>
    <submittedName>
        <fullName evidence="3">Nucleoside phosphorylase</fullName>
    </submittedName>
</protein>
<dbReference type="Proteomes" id="UP001519332">
    <property type="component" value="Unassembled WGS sequence"/>
</dbReference>
<feature type="region of interest" description="Disordered" evidence="1">
    <location>
        <begin position="142"/>
        <end position="174"/>
    </location>
</feature>
<feature type="domain" description="Nucleoside phosphorylase" evidence="2">
    <location>
        <begin position="49"/>
        <end position="250"/>
    </location>
</feature>
<dbReference type="Pfam" id="PF01048">
    <property type="entry name" value="PNP_UDP_1"/>
    <property type="match status" value="1"/>
</dbReference>
<comment type="caution">
    <text evidence="3">The sequence shown here is derived from an EMBL/GenBank/DDBJ whole genome shotgun (WGS) entry which is preliminary data.</text>
</comment>
<evidence type="ECO:0000259" key="2">
    <source>
        <dbReference type="Pfam" id="PF01048"/>
    </source>
</evidence>
<dbReference type="Gene3D" id="3.40.50.1580">
    <property type="entry name" value="Nucleoside phosphorylase domain"/>
    <property type="match status" value="1"/>
</dbReference>
<feature type="compositionally biased region" description="Basic residues" evidence="1">
    <location>
        <begin position="164"/>
        <end position="174"/>
    </location>
</feature>
<accession>A0ABS4TBY2</accession>
<evidence type="ECO:0000256" key="1">
    <source>
        <dbReference type="SAM" id="MobiDB-lite"/>
    </source>
</evidence>
<dbReference type="InterPro" id="IPR000845">
    <property type="entry name" value="Nucleoside_phosphorylase_d"/>
</dbReference>
<evidence type="ECO:0000313" key="4">
    <source>
        <dbReference type="Proteomes" id="UP001519332"/>
    </source>
</evidence>
<proteinExistence type="predicted"/>
<reference evidence="3 4" key="1">
    <citation type="submission" date="2021-03" db="EMBL/GenBank/DDBJ databases">
        <title>Sequencing the genomes of 1000 actinobacteria strains.</title>
        <authorList>
            <person name="Klenk H.-P."/>
        </authorList>
    </citation>
    <scope>NUCLEOTIDE SEQUENCE [LARGE SCALE GENOMIC DNA]</scope>
    <source>
        <strain evidence="3 4">DSM 46670</strain>
    </source>
</reference>
<dbReference type="EMBL" id="JAGINW010000001">
    <property type="protein sequence ID" value="MBP2321925.1"/>
    <property type="molecule type" value="Genomic_DNA"/>
</dbReference>
<organism evidence="3 4">
    <name type="scientific">Kibdelosporangium banguiense</name>
    <dbReference type="NCBI Taxonomy" id="1365924"/>
    <lineage>
        <taxon>Bacteria</taxon>
        <taxon>Bacillati</taxon>
        <taxon>Actinomycetota</taxon>
        <taxon>Actinomycetes</taxon>
        <taxon>Pseudonocardiales</taxon>
        <taxon>Pseudonocardiaceae</taxon>
        <taxon>Kibdelosporangium</taxon>
    </lineage>
</organism>
<keyword evidence="4" id="KW-1185">Reference proteome</keyword>
<name>A0ABS4TBY2_9PSEU</name>